<feature type="compositionally biased region" description="Polar residues" evidence="1">
    <location>
        <begin position="136"/>
        <end position="145"/>
    </location>
</feature>
<reference evidence="2" key="1">
    <citation type="submission" date="2015-10" db="EMBL/GenBank/DDBJ databases">
        <authorList>
            <person name="Regsiter A."/>
            <person name="william w."/>
        </authorList>
    </citation>
    <scope>NUCLEOTIDE SEQUENCE</scope>
    <source>
        <strain evidence="2">Montdore</strain>
    </source>
</reference>
<dbReference type="EMBL" id="LN891087">
    <property type="protein sequence ID" value="CUS09322.1"/>
    <property type="molecule type" value="Genomic_DNA"/>
</dbReference>
<organism evidence="2 3">
    <name type="scientific">Tuber aestivum</name>
    <name type="common">summer truffle</name>
    <dbReference type="NCBI Taxonomy" id="59557"/>
    <lineage>
        <taxon>Eukaryota</taxon>
        <taxon>Fungi</taxon>
        <taxon>Dikarya</taxon>
        <taxon>Ascomycota</taxon>
        <taxon>Pezizomycotina</taxon>
        <taxon>Pezizomycetes</taxon>
        <taxon>Pezizales</taxon>
        <taxon>Tuberaceae</taxon>
        <taxon>Tuber</taxon>
    </lineage>
</organism>
<sequence>MDCKRHDDISGVGIRCEAPHAWQNRLDYHSRLSAVRIAFKASYAQAIPTVKREQYYKAKLPGLAKWVARKCALERPRSNDEAAGGSTLEAIEVDGQEQVVAPGQEEHAPVYEQEEPIVLSDGEEAIPAIEEKLQSTKQVSETKALTSPEAPVPAAKSTAPPKRNKRLRTEIERLLDTNWGGNSTAIIGSLNNNGTGNPSRDFLSPTFTAGGIDLAPTAKRTRSSRNSLHGSAQSPNSTQKSVENPLAKATKTTSRKSLPTPLQPPPLSDKSFEPNSNATSSEARNVVALYVSKPSRPTTNAQQKQKPPRTSKPKSRSKPPTPASENPGTQTYLPTDHSAIPFQIKVIFNRYPTLYRLPRRQKRLDSPKLDIHSLIYRCRRAVRSSLAVAGKKGEGEGEGKGEATENRVVGGEKIVFLRRNAVRGRNVWGGK</sequence>
<feature type="region of interest" description="Disordered" evidence="1">
    <location>
        <begin position="216"/>
        <end position="336"/>
    </location>
</feature>
<feature type="compositionally biased region" description="Polar residues" evidence="1">
    <location>
        <begin position="323"/>
        <end position="333"/>
    </location>
</feature>
<dbReference type="AlphaFoldDB" id="A0A292PNU7"/>
<dbReference type="Proteomes" id="UP001412239">
    <property type="component" value="Unassembled WGS sequence"/>
</dbReference>
<evidence type="ECO:0000313" key="3">
    <source>
        <dbReference type="Proteomes" id="UP001412239"/>
    </source>
</evidence>
<protein>
    <submittedName>
        <fullName evidence="2">Uncharacterized protein</fullName>
    </submittedName>
</protein>
<proteinExistence type="predicted"/>
<name>A0A292PNU7_9PEZI</name>
<keyword evidence="3" id="KW-1185">Reference proteome</keyword>
<feature type="compositionally biased region" description="Polar residues" evidence="1">
    <location>
        <begin position="273"/>
        <end position="283"/>
    </location>
</feature>
<evidence type="ECO:0000256" key="1">
    <source>
        <dbReference type="SAM" id="MobiDB-lite"/>
    </source>
</evidence>
<feature type="compositionally biased region" description="Polar residues" evidence="1">
    <location>
        <begin position="224"/>
        <end position="242"/>
    </location>
</feature>
<accession>A0A292PNU7</accession>
<evidence type="ECO:0000313" key="2">
    <source>
        <dbReference type="EMBL" id="CUS09322.1"/>
    </source>
</evidence>
<gene>
    <name evidence="2" type="ORF">GSTUAT00006597001</name>
</gene>
<feature type="region of interest" description="Disordered" evidence="1">
    <location>
        <begin position="136"/>
        <end position="167"/>
    </location>
</feature>
<feature type="compositionally biased region" description="Basic residues" evidence="1">
    <location>
        <begin position="306"/>
        <end position="317"/>
    </location>
</feature>